<dbReference type="AlphaFoldDB" id="A0A1C0A754"/>
<accession>A0A1C0A754</accession>
<reference evidence="2" key="1">
    <citation type="submission" date="2016-07" db="EMBL/GenBank/DDBJ databases">
        <authorList>
            <person name="Florea S."/>
            <person name="Webb J.S."/>
            <person name="Jaromczyk J."/>
            <person name="Schardl C.L."/>
        </authorList>
    </citation>
    <scope>NUCLEOTIDE SEQUENCE [LARGE SCALE GENOMIC DNA]</scope>
    <source>
        <strain evidence="2">Z6</strain>
    </source>
</reference>
<sequence length="113" mass="13186">MIKSILDARTSKKNYILSGDQKYILEVESIAEDIIKDTQNILEKLKEEDHNKVNEIIEAVNSYNNAFINHTKSNGDRSVLEREVVKAGKDVEDKLRNLYRTQNEEMYQRISKI</sequence>
<organism evidence="1 2">
    <name type="scientific">Orenia metallireducens</name>
    <dbReference type="NCBI Taxonomy" id="1413210"/>
    <lineage>
        <taxon>Bacteria</taxon>
        <taxon>Bacillati</taxon>
        <taxon>Bacillota</taxon>
        <taxon>Clostridia</taxon>
        <taxon>Halanaerobiales</taxon>
        <taxon>Halobacteroidaceae</taxon>
        <taxon>Orenia</taxon>
    </lineage>
</organism>
<evidence type="ECO:0000313" key="1">
    <source>
        <dbReference type="EMBL" id="OCL26070.1"/>
    </source>
</evidence>
<reference evidence="1 2" key="2">
    <citation type="submission" date="2016-08" db="EMBL/GenBank/DDBJ databases">
        <title>Orenia metallireducens sp. nov. strain Z6, a Novel Metal-reducing Firmicute from the Deep Subsurface.</title>
        <authorList>
            <person name="Maxim B.I."/>
            <person name="Kenneth K."/>
            <person name="Flynn T.M."/>
            <person name="Oloughlin E.J."/>
            <person name="Locke R.A."/>
            <person name="Weber J.R."/>
            <person name="Egan S.M."/>
            <person name="Mackie R.I."/>
            <person name="Cann I.K."/>
        </authorList>
    </citation>
    <scope>NUCLEOTIDE SEQUENCE [LARGE SCALE GENOMIC DNA]</scope>
    <source>
        <strain evidence="1 2">Z6</strain>
    </source>
</reference>
<dbReference type="Proteomes" id="UP000093514">
    <property type="component" value="Unassembled WGS sequence"/>
</dbReference>
<dbReference type="Gene3D" id="1.20.1440.210">
    <property type="match status" value="1"/>
</dbReference>
<dbReference type="EMBL" id="LWDV01000009">
    <property type="protein sequence ID" value="OCL26070.1"/>
    <property type="molecule type" value="Genomic_DNA"/>
</dbReference>
<keyword evidence="2" id="KW-1185">Reference proteome</keyword>
<gene>
    <name evidence="1" type="ORF">U472_08610</name>
</gene>
<comment type="caution">
    <text evidence="1">The sequence shown here is derived from an EMBL/GenBank/DDBJ whole genome shotgun (WGS) entry which is preliminary data.</text>
</comment>
<name>A0A1C0A754_9FIRM</name>
<evidence type="ECO:0000313" key="2">
    <source>
        <dbReference type="Proteomes" id="UP000093514"/>
    </source>
</evidence>
<proteinExistence type="predicted"/>
<protein>
    <submittedName>
        <fullName evidence="1">Uncharacterized protein</fullName>
    </submittedName>
</protein>